<dbReference type="HOGENOM" id="CLU_2072194_0_0_0"/>
<dbReference type="STRING" id="716544.wcw_0440"/>
<keyword evidence="3" id="KW-1185">Reference proteome</keyword>
<accession>D6YUK1</accession>
<dbReference type="KEGG" id="wch:wcw_0440"/>
<sequence>MRKSLSILFLAIFVELFSFPAAKIERVGNSEFESFTTFKAHSCIAQHEWQEERSQPKRQGNSPTGKDAQDLPFILHHEKFLTELLVISLHFHPVSPSYDEAKLEVLKSRSHPPTKLLF</sequence>
<name>D6YUK1_WADCW</name>
<dbReference type="RefSeq" id="WP_013181540.1">
    <property type="nucleotide sequence ID" value="NC_014225.1"/>
</dbReference>
<dbReference type="AlphaFoldDB" id="D6YUK1"/>
<proteinExistence type="predicted"/>
<evidence type="ECO:0000313" key="2">
    <source>
        <dbReference type="EMBL" id="ADI37812.1"/>
    </source>
</evidence>
<reference evidence="2 3" key="1">
    <citation type="journal article" date="2010" name="PLoS ONE">
        <title>The Waddlia genome: a window into chlamydial biology.</title>
        <authorList>
            <person name="Bertelli C."/>
            <person name="Collyn F."/>
            <person name="Croxatto A."/>
            <person name="Ruckert C."/>
            <person name="Polkinghorne A."/>
            <person name="Kebbi-Beghdadi C."/>
            <person name="Goesmann A."/>
            <person name="Vaughan L."/>
            <person name="Greub G."/>
        </authorList>
    </citation>
    <scope>NUCLEOTIDE SEQUENCE [LARGE SCALE GENOMIC DNA]</scope>
    <source>
        <strain evidence="3">ATCC VR-1470 / WSU 86-1044</strain>
    </source>
</reference>
<evidence type="ECO:0000256" key="1">
    <source>
        <dbReference type="SAM" id="MobiDB-lite"/>
    </source>
</evidence>
<feature type="region of interest" description="Disordered" evidence="1">
    <location>
        <begin position="46"/>
        <end position="69"/>
    </location>
</feature>
<organism evidence="2 3">
    <name type="scientific">Waddlia chondrophila (strain ATCC VR-1470 / WSU 86-1044)</name>
    <dbReference type="NCBI Taxonomy" id="716544"/>
    <lineage>
        <taxon>Bacteria</taxon>
        <taxon>Pseudomonadati</taxon>
        <taxon>Chlamydiota</taxon>
        <taxon>Chlamydiia</taxon>
        <taxon>Parachlamydiales</taxon>
        <taxon>Waddliaceae</taxon>
        <taxon>Waddlia</taxon>
    </lineage>
</organism>
<evidence type="ECO:0000313" key="3">
    <source>
        <dbReference type="Proteomes" id="UP000001505"/>
    </source>
</evidence>
<protein>
    <submittedName>
        <fullName evidence="2">Uncharacterized protein</fullName>
    </submittedName>
</protein>
<dbReference type="Proteomes" id="UP000001505">
    <property type="component" value="Chromosome"/>
</dbReference>
<gene>
    <name evidence="2" type="ordered locus">wcw_0440</name>
</gene>
<dbReference type="EMBL" id="CP001928">
    <property type="protein sequence ID" value="ADI37812.1"/>
    <property type="molecule type" value="Genomic_DNA"/>
</dbReference>